<name>A0A7M1RYL7_9CAUD</name>
<dbReference type="GeneID" id="65130093"/>
<evidence type="ECO:0000256" key="1">
    <source>
        <dbReference type="ARBA" id="ARBA00022763"/>
    </source>
</evidence>
<keyword evidence="2" id="KW-0378">Hydrolase</keyword>
<dbReference type="CDD" id="cd10027">
    <property type="entry name" value="UDG-F1-like"/>
    <property type="match status" value="1"/>
</dbReference>
<dbReference type="SMART" id="SM00987">
    <property type="entry name" value="UreE_C"/>
    <property type="match status" value="1"/>
</dbReference>
<dbReference type="Pfam" id="PF03167">
    <property type="entry name" value="UDG"/>
    <property type="match status" value="1"/>
</dbReference>
<protein>
    <submittedName>
        <fullName evidence="5">Uracil-DNA glycosylase</fullName>
    </submittedName>
</protein>
<sequence>MGIREYLGDWMNVIDENELISIMQNLRGLYATKKICPEQCDIFKAFRLCPYNSLKAVFVGQDPYPQKGVATGILFGNRAEVEESELSPSLNIVKEAAINFGVPHYCITFDQTLESWARQGILMINSALTVEMNKVGSHTMMWRPFISKLLRNISENNLAGVYVLFGKQAQTFKPYINSKSNFIIEVEHPAYFARNGTKMPHQLFADVSNKVKEIYGVPIDWYQEY</sequence>
<dbReference type="KEGG" id="vg:65130093"/>
<dbReference type="InterPro" id="IPR036895">
    <property type="entry name" value="Uracil-DNA_glycosylase-like_sf"/>
</dbReference>
<reference evidence="5 6" key="1">
    <citation type="submission" date="2020-07" db="EMBL/GenBank/DDBJ databases">
        <title>Taxonomic proposal: Crassvirales, a new order of highly abundant and diverse bacterial viruses.</title>
        <authorList>
            <person name="Shkoporov A.N."/>
            <person name="Stockdale S.R."/>
            <person name="Guerin E."/>
            <person name="Ross R.P."/>
            <person name="Hill C."/>
        </authorList>
    </citation>
    <scope>NUCLEOTIDE SEQUENCE [LARGE SCALE GENOMIC DNA]</scope>
</reference>
<dbReference type="InterPro" id="IPR002043">
    <property type="entry name" value="UDG_fam1"/>
</dbReference>
<organism evidence="5 6">
    <name type="scientific">uncultured phage cr85_1</name>
    <dbReference type="NCBI Taxonomy" id="2772074"/>
    <lineage>
        <taxon>Viruses</taxon>
        <taxon>Duplodnaviria</taxon>
        <taxon>Heunggongvirae</taxon>
        <taxon>Uroviricota</taxon>
        <taxon>Caudoviricetes</taxon>
        <taxon>Crassvirales</taxon>
        <taxon>Steigviridae</taxon>
        <taxon>Asinivirinae</taxon>
        <taxon>Kahnovirus</taxon>
        <taxon>Kahnovirus oralis</taxon>
    </lineage>
</organism>
<feature type="domain" description="Uracil-DNA glycosylase-like" evidence="4">
    <location>
        <begin position="47"/>
        <end position="212"/>
    </location>
</feature>
<dbReference type="RefSeq" id="YP_010111665.1">
    <property type="nucleotide sequence ID" value="NC_055883.1"/>
</dbReference>
<keyword evidence="3" id="KW-0234">DNA repair</keyword>
<dbReference type="SMART" id="SM00986">
    <property type="entry name" value="UDG"/>
    <property type="match status" value="1"/>
</dbReference>
<proteinExistence type="predicted"/>
<keyword evidence="1" id="KW-0227">DNA damage</keyword>
<evidence type="ECO:0000256" key="2">
    <source>
        <dbReference type="ARBA" id="ARBA00022801"/>
    </source>
</evidence>
<dbReference type="GO" id="GO:0097510">
    <property type="term" value="P:base-excision repair, AP site formation via deaminated base removal"/>
    <property type="evidence" value="ECO:0007669"/>
    <property type="project" value="TreeGrafter"/>
</dbReference>
<evidence type="ECO:0000256" key="3">
    <source>
        <dbReference type="ARBA" id="ARBA00023204"/>
    </source>
</evidence>
<dbReference type="InterPro" id="IPR005122">
    <property type="entry name" value="Uracil-DNA_glycosylase-like"/>
</dbReference>
<dbReference type="EMBL" id="MT774390">
    <property type="protein sequence ID" value="QOR59507.1"/>
    <property type="molecule type" value="Genomic_DNA"/>
</dbReference>
<dbReference type="Proteomes" id="UP000593882">
    <property type="component" value="Segment"/>
</dbReference>
<dbReference type="GO" id="GO:0004844">
    <property type="term" value="F:uracil DNA N-glycosylase activity"/>
    <property type="evidence" value="ECO:0007669"/>
    <property type="project" value="InterPro"/>
</dbReference>
<dbReference type="Gene3D" id="3.40.470.10">
    <property type="entry name" value="Uracil-DNA glycosylase-like domain"/>
    <property type="match status" value="1"/>
</dbReference>
<dbReference type="PANTHER" id="PTHR11264">
    <property type="entry name" value="URACIL-DNA GLYCOSYLASE"/>
    <property type="match status" value="1"/>
</dbReference>
<dbReference type="SUPFAM" id="SSF52141">
    <property type="entry name" value="Uracil-DNA glycosylase-like"/>
    <property type="match status" value="1"/>
</dbReference>
<evidence type="ECO:0000313" key="6">
    <source>
        <dbReference type="Proteomes" id="UP000593882"/>
    </source>
</evidence>
<keyword evidence="6" id="KW-1185">Reference proteome</keyword>
<evidence type="ECO:0000259" key="4">
    <source>
        <dbReference type="SMART" id="SM00986"/>
    </source>
</evidence>
<evidence type="ECO:0000313" key="5">
    <source>
        <dbReference type="EMBL" id="QOR59507.1"/>
    </source>
</evidence>
<dbReference type="PANTHER" id="PTHR11264:SF8">
    <property type="entry name" value="URACIL-DNA GLYCOSYLASE-LIKE DOMAIN-CONTAINING PROTEIN"/>
    <property type="match status" value="1"/>
</dbReference>
<accession>A0A7M1RYL7</accession>